<dbReference type="EMBL" id="AGNL01020843">
    <property type="protein sequence ID" value="EJK60624.1"/>
    <property type="molecule type" value="Genomic_DNA"/>
</dbReference>
<feature type="compositionally biased region" description="Low complexity" evidence="1">
    <location>
        <begin position="11"/>
        <end position="23"/>
    </location>
</feature>
<reference evidence="2 3" key="1">
    <citation type="journal article" date="2012" name="Genome Biol.">
        <title>Genome and low-iron response of an oceanic diatom adapted to chronic iron limitation.</title>
        <authorList>
            <person name="Lommer M."/>
            <person name="Specht M."/>
            <person name="Roy A.S."/>
            <person name="Kraemer L."/>
            <person name="Andreson R."/>
            <person name="Gutowska M.A."/>
            <person name="Wolf J."/>
            <person name="Bergner S.V."/>
            <person name="Schilhabel M.B."/>
            <person name="Klostermeier U.C."/>
            <person name="Beiko R.G."/>
            <person name="Rosenstiel P."/>
            <person name="Hippler M."/>
            <person name="Laroche J."/>
        </authorList>
    </citation>
    <scope>NUCLEOTIDE SEQUENCE [LARGE SCALE GENOMIC DNA]</scope>
    <source>
        <strain evidence="2 3">CCMP1005</strain>
    </source>
</reference>
<sequence>MSLAHEDEDSSVSSATSYDSTTYDNEKCTDYSSDQPRFLQLIERNSPLVTNLFVWLYSTYDQLFTGDDWIRLGQALGQNTTINVIQILVGNDPDDPIRSTEVRDAFCAGFSRNRSIRVFQAEGFDFTSRQIQILRPFFSHNAHLTEIKFYSPGLDSGAIDKLTDAIKERGRNIGTIRLINYISAESVSRRVSHGRISAIVELAETCTHLTYLKMSTLRFSQNSCGSIASLLVSKKCMLVKLILQKNNINDDGCRVIAESLRMNRRLRWLVIDSDRITSQGFASFITVVCNASSIKETLDSNHIIEYIATSNGLHDRVPEDLIELLEMNQGTDKKATAELKVLRCHFNDSVDVAMLDTKTLPFLFQWFGRLNDGNEDTKVTRSCGSALYRIIKDNPELCGCICPRADPVWRPQIEERTLASPKAAPPRRERRHTGQLGWNGPLRNEEEDFTTARLLSSSASRSFYQGSGGLIQLPWILPWTAATKRRGNVSPTYDLNAPSASSSSRRGGVLIALDPPHEPLVRGSARRF</sequence>
<dbReference type="InterPro" id="IPR051279">
    <property type="entry name" value="PP1-Reg/Actin-Interact_Protein"/>
</dbReference>
<dbReference type="SUPFAM" id="SSF52047">
    <property type="entry name" value="RNI-like"/>
    <property type="match status" value="1"/>
</dbReference>
<evidence type="ECO:0008006" key="4">
    <source>
        <dbReference type="Google" id="ProtNLM"/>
    </source>
</evidence>
<organism evidence="2 3">
    <name type="scientific">Thalassiosira oceanica</name>
    <name type="common">Marine diatom</name>
    <dbReference type="NCBI Taxonomy" id="159749"/>
    <lineage>
        <taxon>Eukaryota</taxon>
        <taxon>Sar</taxon>
        <taxon>Stramenopiles</taxon>
        <taxon>Ochrophyta</taxon>
        <taxon>Bacillariophyta</taxon>
        <taxon>Coscinodiscophyceae</taxon>
        <taxon>Thalassiosirophycidae</taxon>
        <taxon>Thalassiosirales</taxon>
        <taxon>Thalassiosiraceae</taxon>
        <taxon>Thalassiosira</taxon>
    </lineage>
</organism>
<gene>
    <name evidence="2" type="ORF">THAOC_18984</name>
</gene>
<accession>K0S6V0</accession>
<feature type="region of interest" description="Disordered" evidence="1">
    <location>
        <begin position="487"/>
        <end position="507"/>
    </location>
</feature>
<evidence type="ECO:0000256" key="1">
    <source>
        <dbReference type="SAM" id="MobiDB-lite"/>
    </source>
</evidence>
<feature type="region of interest" description="Disordered" evidence="1">
    <location>
        <begin position="1"/>
        <end position="27"/>
    </location>
</feature>
<protein>
    <recommendedName>
        <fullName evidence="4">RNI-like protein</fullName>
    </recommendedName>
</protein>
<dbReference type="AlphaFoldDB" id="K0S6V0"/>
<dbReference type="Gene3D" id="3.80.10.10">
    <property type="entry name" value="Ribonuclease Inhibitor"/>
    <property type="match status" value="1"/>
</dbReference>
<comment type="caution">
    <text evidence="2">The sequence shown here is derived from an EMBL/GenBank/DDBJ whole genome shotgun (WGS) entry which is preliminary data.</text>
</comment>
<dbReference type="PANTHER" id="PTHR24112">
    <property type="entry name" value="LEUCINE-RICH REPEAT, ISOFORM F-RELATED"/>
    <property type="match status" value="1"/>
</dbReference>
<proteinExistence type="predicted"/>
<dbReference type="InterPro" id="IPR032675">
    <property type="entry name" value="LRR_dom_sf"/>
</dbReference>
<dbReference type="Proteomes" id="UP000266841">
    <property type="component" value="Unassembled WGS sequence"/>
</dbReference>
<keyword evidence="3" id="KW-1185">Reference proteome</keyword>
<feature type="region of interest" description="Disordered" evidence="1">
    <location>
        <begin position="417"/>
        <end position="442"/>
    </location>
</feature>
<evidence type="ECO:0000313" key="2">
    <source>
        <dbReference type="EMBL" id="EJK60624.1"/>
    </source>
</evidence>
<evidence type="ECO:0000313" key="3">
    <source>
        <dbReference type="Proteomes" id="UP000266841"/>
    </source>
</evidence>
<feature type="compositionally biased region" description="Acidic residues" evidence="1">
    <location>
        <begin position="1"/>
        <end position="10"/>
    </location>
</feature>
<dbReference type="SMART" id="SM00368">
    <property type="entry name" value="LRR_RI"/>
    <property type="match status" value="1"/>
</dbReference>
<name>K0S6V0_THAOC</name>
<dbReference type="OrthoDB" id="120976at2759"/>